<evidence type="ECO:0000259" key="4">
    <source>
        <dbReference type="PROSITE" id="PS50995"/>
    </source>
</evidence>
<evidence type="ECO:0000256" key="3">
    <source>
        <dbReference type="ARBA" id="ARBA00023163"/>
    </source>
</evidence>
<dbReference type="PANTHER" id="PTHR33164">
    <property type="entry name" value="TRANSCRIPTIONAL REGULATOR, MARR FAMILY"/>
    <property type="match status" value="1"/>
</dbReference>
<gene>
    <name evidence="5" type="ORF">PQ457_16995</name>
</gene>
<dbReference type="InterPro" id="IPR023187">
    <property type="entry name" value="Tscrpt_reg_MarR-type_CS"/>
</dbReference>
<dbReference type="PROSITE" id="PS01117">
    <property type="entry name" value="HTH_MARR_1"/>
    <property type="match status" value="1"/>
</dbReference>
<dbReference type="PANTHER" id="PTHR33164:SF57">
    <property type="entry name" value="MARR-FAMILY TRANSCRIPTIONAL REGULATOR"/>
    <property type="match status" value="1"/>
</dbReference>
<organism evidence="5 6">
    <name type="scientific">Novosphingobium humi</name>
    <dbReference type="NCBI Taxonomy" id="2282397"/>
    <lineage>
        <taxon>Bacteria</taxon>
        <taxon>Pseudomonadati</taxon>
        <taxon>Pseudomonadota</taxon>
        <taxon>Alphaproteobacteria</taxon>
        <taxon>Sphingomonadales</taxon>
        <taxon>Sphingomonadaceae</taxon>
        <taxon>Novosphingobium</taxon>
    </lineage>
</organism>
<keyword evidence="1" id="KW-0805">Transcription regulation</keyword>
<keyword evidence="2" id="KW-0238">DNA-binding</keyword>
<dbReference type="Pfam" id="PF12802">
    <property type="entry name" value="MarR_2"/>
    <property type="match status" value="1"/>
</dbReference>
<keyword evidence="3" id="KW-0804">Transcription</keyword>
<feature type="domain" description="HTH marR-type" evidence="4">
    <location>
        <begin position="15"/>
        <end position="149"/>
    </location>
</feature>
<evidence type="ECO:0000313" key="6">
    <source>
        <dbReference type="Proteomes" id="UP001218231"/>
    </source>
</evidence>
<dbReference type="SUPFAM" id="SSF46785">
    <property type="entry name" value="Winged helix' DNA-binding domain"/>
    <property type="match status" value="1"/>
</dbReference>
<reference evidence="5 6" key="1">
    <citation type="submission" date="2023-02" db="EMBL/GenBank/DDBJ databases">
        <title>Genome sequence of Novosphingobium humi KACC 19094.</title>
        <authorList>
            <person name="Kim S."/>
            <person name="Heo J."/>
            <person name="Kwon S.-W."/>
        </authorList>
    </citation>
    <scope>NUCLEOTIDE SEQUENCE [LARGE SCALE GENOMIC DNA]</scope>
    <source>
        <strain evidence="5 6">KACC 19094</strain>
        <plasmid evidence="5 6">unnamed1</plasmid>
    </source>
</reference>
<dbReference type="SMART" id="SM00347">
    <property type="entry name" value="HTH_MARR"/>
    <property type="match status" value="1"/>
</dbReference>
<dbReference type="RefSeq" id="WP_273620034.1">
    <property type="nucleotide sequence ID" value="NZ_CP117418.1"/>
</dbReference>
<dbReference type="InterPro" id="IPR000835">
    <property type="entry name" value="HTH_MarR-typ"/>
</dbReference>
<keyword evidence="6" id="KW-1185">Reference proteome</keyword>
<dbReference type="Gene3D" id="1.10.10.10">
    <property type="entry name" value="Winged helix-like DNA-binding domain superfamily/Winged helix DNA-binding domain"/>
    <property type="match status" value="1"/>
</dbReference>
<sequence>MNKLPDILGAERPVEVHVWVALLSLYGKIHQRLNRQMQRDCGITLAKYDVLAQLVNAPDGRTLGDLTHGLKVTGGNVTGLTRRLLDDGLIAREASATDRRSFIIRLTSRGREAFLAAQAMHDDAVRGWLGALSEQEMENALHLLRRMDKVVP</sequence>
<geneLocation type="plasmid" evidence="5 6">
    <name>unnamed1</name>
</geneLocation>
<name>A0ABY7U3I2_9SPHN</name>
<dbReference type="PROSITE" id="PS50995">
    <property type="entry name" value="HTH_MARR_2"/>
    <property type="match status" value="1"/>
</dbReference>
<evidence type="ECO:0000256" key="1">
    <source>
        <dbReference type="ARBA" id="ARBA00023015"/>
    </source>
</evidence>
<keyword evidence="5" id="KW-0614">Plasmid</keyword>
<dbReference type="EMBL" id="CP117418">
    <property type="protein sequence ID" value="WCT79763.1"/>
    <property type="molecule type" value="Genomic_DNA"/>
</dbReference>
<dbReference type="InterPro" id="IPR039422">
    <property type="entry name" value="MarR/SlyA-like"/>
</dbReference>
<dbReference type="Proteomes" id="UP001218231">
    <property type="component" value="Plasmid unnamed1"/>
</dbReference>
<protein>
    <submittedName>
        <fullName evidence="5">MarR family winged helix-turn-helix transcriptional regulator</fullName>
    </submittedName>
</protein>
<accession>A0ABY7U3I2</accession>
<evidence type="ECO:0000256" key="2">
    <source>
        <dbReference type="ARBA" id="ARBA00023125"/>
    </source>
</evidence>
<evidence type="ECO:0000313" key="5">
    <source>
        <dbReference type="EMBL" id="WCT79763.1"/>
    </source>
</evidence>
<dbReference type="InterPro" id="IPR036388">
    <property type="entry name" value="WH-like_DNA-bd_sf"/>
</dbReference>
<proteinExistence type="predicted"/>
<dbReference type="InterPro" id="IPR036390">
    <property type="entry name" value="WH_DNA-bd_sf"/>
</dbReference>